<feature type="compositionally biased region" description="Gly residues" evidence="4">
    <location>
        <begin position="386"/>
        <end position="395"/>
    </location>
</feature>
<dbReference type="SMART" id="SM01088">
    <property type="entry name" value="Col_cuticle_N"/>
    <property type="match status" value="1"/>
</dbReference>
<dbReference type="Proteomes" id="UP000887575">
    <property type="component" value="Unassembled WGS sequence"/>
</dbReference>
<keyword evidence="5" id="KW-1133">Transmembrane helix</keyword>
<evidence type="ECO:0000256" key="3">
    <source>
        <dbReference type="ARBA" id="ARBA00023157"/>
    </source>
</evidence>
<feature type="region of interest" description="Disordered" evidence="4">
    <location>
        <begin position="316"/>
        <end position="356"/>
    </location>
</feature>
<feature type="compositionally biased region" description="Gly residues" evidence="4">
    <location>
        <begin position="470"/>
        <end position="491"/>
    </location>
</feature>
<feature type="region of interest" description="Disordered" evidence="4">
    <location>
        <begin position="373"/>
        <end position="512"/>
    </location>
</feature>
<evidence type="ECO:0000313" key="9">
    <source>
        <dbReference type="WBParaSite" id="MBELARI_LOCUS7566"/>
    </source>
</evidence>
<evidence type="ECO:0000313" key="8">
    <source>
        <dbReference type="Proteomes" id="UP000887575"/>
    </source>
</evidence>
<feature type="signal peptide" evidence="6">
    <location>
        <begin position="1"/>
        <end position="17"/>
    </location>
</feature>
<accession>A0AAF3FKZ6</accession>
<keyword evidence="5" id="KW-0812">Transmembrane</keyword>
<dbReference type="InterPro" id="IPR002486">
    <property type="entry name" value="Col_cuticle_N"/>
</dbReference>
<evidence type="ECO:0000256" key="1">
    <source>
        <dbReference type="ARBA" id="ARBA00011518"/>
    </source>
</evidence>
<feature type="compositionally biased region" description="Low complexity" evidence="4">
    <location>
        <begin position="446"/>
        <end position="456"/>
    </location>
</feature>
<keyword evidence="2" id="KW-0677">Repeat</keyword>
<feature type="transmembrane region" description="Helical" evidence="5">
    <location>
        <begin position="235"/>
        <end position="260"/>
    </location>
</feature>
<dbReference type="GO" id="GO:0042302">
    <property type="term" value="F:structural constituent of cuticle"/>
    <property type="evidence" value="ECO:0007669"/>
    <property type="project" value="InterPro"/>
</dbReference>
<feature type="chain" id="PRO_5042043432" evidence="6">
    <location>
        <begin position="18"/>
        <end position="520"/>
    </location>
</feature>
<feature type="domain" description="Nematode cuticle collagen N-terminal" evidence="7">
    <location>
        <begin position="237"/>
        <end position="288"/>
    </location>
</feature>
<evidence type="ECO:0000256" key="4">
    <source>
        <dbReference type="SAM" id="MobiDB-lite"/>
    </source>
</evidence>
<dbReference type="AlphaFoldDB" id="A0AAF3FKZ6"/>
<dbReference type="InterPro" id="IPR008160">
    <property type="entry name" value="Collagen"/>
</dbReference>
<dbReference type="PANTHER" id="PTHR24637">
    <property type="entry name" value="COLLAGEN"/>
    <property type="match status" value="1"/>
</dbReference>
<keyword evidence="6" id="KW-0732">Signal</keyword>
<proteinExistence type="predicted"/>
<evidence type="ECO:0000259" key="7">
    <source>
        <dbReference type="SMART" id="SM01088"/>
    </source>
</evidence>
<evidence type="ECO:0000256" key="6">
    <source>
        <dbReference type="SAM" id="SignalP"/>
    </source>
</evidence>
<dbReference type="PANTHER" id="PTHR24637:SF236">
    <property type="entry name" value="NEMATODE CUTICLE COLLAGEN N-TERMINAL DOMAIN-CONTAINING PROTEIN"/>
    <property type="match status" value="1"/>
</dbReference>
<protein>
    <submittedName>
        <fullName evidence="9">Nematode cuticle collagen N-terminal domain-containing protein</fullName>
    </submittedName>
</protein>
<keyword evidence="3" id="KW-1015">Disulfide bond</keyword>
<sequence>MLFLVLSISFLQKLTISVPHRELPKLNQMLQPPNDYLKTNSLRDFSIPEDGIIDELHEWDPNRIIECIFCVDYDNFLTISVTACKSKRPLTCKGNVCFMRQHDQSSFLLTTCGCLNLTKAEHQSIQRNMAIGEKKKMPMSNRKATQLCEVTSEGSICLCTNRPICNNYSTNDPFTEYISPLYSFDFHEIIHFKYFVPNEGLLKKVDTRYYDEILKLHYVPGFRTGAIREPSRSSMWFVGLASAASLGALLIALVSVGVIVNDINEMDSEIRHGLSEFNFEYEDAWAKVRNVHLFPDGNSDAAPTFVSLYGRKKRSNEECNCGPQSRGCPAGAPGLPGAPGDRGDDGTPGEDGRPGAKGIALMVTHHYEGGCIPCPPGPRGPPGPQGNPGGAGEPGNPGRSGPSGSPGGRGGPGEPGDAGTPGTPGLQGRPGRPGAPGTQPGEAKPGRPGNAGRPGSRGPPGNPGSPGNPGKDGGPGGPGRDGHPGGPGKDGSPGEKGSDGFPGHDASYCPCPPRYFNKRF</sequence>
<keyword evidence="5" id="KW-0472">Membrane</keyword>
<dbReference type="Pfam" id="PF01484">
    <property type="entry name" value="Col_cuticle_N"/>
    <property type="match status" value="1"/>
</dbReference>
<reference evidence="9" key="1">
    <citation type="submission" date="2024-02" db="UniProtKB">
        <authorList>
            <consortium name="WormBaseParasite"/>
        </authorList>
    </citation>
    <scope>IDENTIFICATION</scope>
</reference>
<evidence type="ECO:0000256" key="5">
    <source>
        <dbReference type="SAM" id="Phobius"/>
    </source>
</evidence>
<feature type="compositionally biased region" description="Low complexity" evidence="4">
    <location>
        <begin position="326"/>
        <end position="339"/>
    </location>
</feature>
<feature type="compositionally biased region" description="Pro residues" evidence="4">
    <location>
        <begin position="373"/>
        <end position="385"/>
    </location>
</feature>
<organism evidence="8 9">
    <name type="scientific">Mesorhabditis belari</name>
    <dbReference type="NCBI Taxonomy" id="2138241"/>
    <lineage>
        <taxon>Eukaryota</taxon>
        <taxon>Metazoa</taxon>
        <taxon>Ecdysozoa</taxon>
        <taxon>Nematoda</taxon>
        <taxon>Chromadorea</taxon>
        <taxon>Rhabditida</taxon>
        <taxon>Rhabditina</taxon>
        <taxon>Rhabditomorpha</taxon>
        <taxon>Rhabditoidea</taxon>
        <taxon>Rhabditidae</taxon>
        <taxon>Mesorhabditinae</taxon>
        <taxon>Mesorhabditis</taxon>
    </lineage>
</organism>
<comment type="subunit">
    <text evidence="1">Collagen polypeptide chains are complexed within the cuticle by disulfide bonds and other types of covalent cross-links.</text>
</comment>
<feature type="compositionally biased region" description="Gly residues" evidence="4">
    <location>
        <begin position="404"/>
        <end position="416"/>
    </location>
</feature>
<evidence type="ECO:0000256" key="2">
    <source>
        <dbReference type="ARBA" id="ARBA00022737"/>
    </source>
</evidence>
<dbReference type="WBParaSite" id="MBELARI_LOCUS7566">
    <property type="protein sequence ID" value="MBELARI_LOCUS7566"/>
    <property type="gene ID" value="MBELARI_LOCUS7566"/>
</dbReference>
<keyword evidence="8" id="KW-1185">Reference proteome</keyword>
<name>A0AAF3FKZ6_9BILA</name>
<dbReference type="Pfam" id="PF01391">
    <property type="entry name" value="Collagen"/>
    <property type="match status" value="1"/>
</dbReference>
<feature type="compositionally biased region" description="Basic and acidic residues" evidence="4">
    <location>
        <begin position="341"/>
        <end position="354"/>
    </location>
</feature>